<feature type="transmembrane region" description="Helical" evidence="1">
    <location>
        <begin position="9"/>
        <end position="27"/>
    </location>
</feature>
<sequence length="154" mass="17792">MTVINKKRNAFLLLVVGVLAVYIAWWFSRPVKIVAVHEDGHFSSVLVKNFPFTTRGKIEWWLQHKDMLKERYGIPKPASYGNFSVNFWLFGDGYKEEGKYDRLCFDDMKTRVNCIEKDIVFSVSKSKNLGVVFFADGGIYRIDKNGKIAKVNID</sequence>
<evidence type="ECO:0000256" key="1">
    <source>
        <dbReference type="SAM" id="Phobius"/>
    </source>
</evidence>
<reference evidence="2 3" key="1">
    <citation type="submission" date="2019-07" db="EMBL/GenBank/DDBJ databases">
        <title>Serratia dokdonensis sp. nov., an elicitor of systemic resistance in Nicotiana Tabacum.</title>
        <authorList>
            <person name="Son J.-S."/>
            <person name="Hwang Y.-J."/>
            <person name="Lee S.-Y."/>
            <person name="Ghim S.-Y."/>
        </authorList>
    </citation>
    <scope>NUCLEOTIDE SEQUENCE [LARGE SCALE GENOMIC DNA]</scope>
    <source>
        <strain evidence="2 3">KUDC3025</strain>
    </source>
</reference>
<dbReference type="RefSeq" id="WP_160027636.1">
    <property type="nucleotide sequence ID" value="NZ_CP041764.1"/>
</dbReference>
<protein>
    <submittedName>
        <fullName evidence="2">DUF943 family protein</fullName>
    </submittedName>
</protein>
<name>A0ABX6GIA1_9GAMM</name>
<keyword evidence="1" id="KW-0812">Transmembrane</keyword>
<proteinExistence type="predicted"/>
<dbReference type="Proteomes" id="UP000430368">
    <property type="component" value="Chromosome"/>
</dbReference>
<keyword evidence="1" id="KW-1133">Transmembrane helix</keyword>
<keyword evidence="3" id="KW-1185">Reference proteome</keyword>
<dbReference type="Pfam" id="PF06092">
    <property type="entry name" value="DUF943"/>
    <property type="match status" value="1"/>
</dbReference>
<organism evidence="2 3">
    <name type="scientific">Serratia rhizosphaerae</name>
    <dbReference type="NCBI Taxonomy" id="2597702"/>
    <lineage>
        <taxon>Bacteria</taxon>
        <taxon>Pseudomonadati</taxon>
        <taxon>Pseudomonadota</taxon>
        <taxon>Gammaproteobacteria</taxon>
        <taxon>Enterobacterales</taxon>
        <taxon>Yersiniaceae</taxon>
        <taxon>Serratia</taxon>
    </lineage>
</organism>
<dbReference type="InterPro" id="IPR010351">
    <property type="entry name" value="DUF943"/>
</dbReference>
<dbReference type="EMBL" id="CP041764">
    <property type="protein sequence ID" value="QHA85988.1"/>
    <property type="molecule type" value="Genomic_DNA"/>
</dbReference>
<evidence type="ECO:0000313" key="3">
    <source>
        <dbReference type="Proteomes" id="UP000430368"/>
    </source>
</evidence>
<accession>A0ABX6GIA1</accession>
<evidence type="ECO:0000313" key="2">
    <source>
        <dbReference type="EMBL" id="QHA85988.1"/>
    </source>
</evidence>
<gene>
    <name evidence="2" type="ORF">FO014_02765</name>
</gene>
<keyword evidence="1" id="KW-0472">Membrane</keyword>